<dbReference type="PANTHER" id="PTHR30303">
    <property type="entry name" value="HYDROGENASE ISOENZYMES FORMATION PROTEIN HYPE"/>
    <property type="match status" value="1"/>
</dbReference>
<dbReference type="InterPro" id="IPR036921">
    <property type="entry name" value="PurM-like_N_sf"/>
</dbReference>
<dbReference type="AlphaFoldDB" id="A0A3G1A5W8"/>
<name>A0A3G1A5W8_9CREN</name>
<dbReference type="GO" id="GO:0004789">
    <property type="term" value="F:thiamine-phosphate diphosphorylase activity"/>
    <property type="evidence" value="ECO:0007669"/>
    <property type="project" value="UniProtKB-EC"/>
</dbReference>
<keyword evidence="5" id="KW-0418">Kinase</keyword>
<dbReference type="Gene3D" id="3.30.1330.10">
    <property type="entry name" value="PurM-like, N-terminal domain"/>
    <property type="match status" value="1"/>
</dbReference>
<evidence type="ECO:0000313" key="6">
    <source>
        <dbReference type="Proteomes" id="UP000266720"/>
    </source>
</evidence>
<dbReference type="InterPro" id="IPR019293">
    <property type="entry name" value="ThiN"/>
</dbReference>
<dbReference type="Gene3D" id="3.40.225.10">
    <property type="entry name" value="Class II aldolase/adducin N-terminal domain"/>
    <property type="match status" value="1"/>
</dbReference>
<gene>
    <name evidence="5" type="ORF">TCARB_0366</name>
</gene>
<dbReference type="InterPro" id="IPR011854">
    <property type="entry name" value="HypE"/>
</dbReference>
<dbReference type="KEGG" id="tcb:TCARB_0366"/>
<dbReference type="GO" id="GO:0051604">
    <property type="term" value="P:protein maturation"/>
    <property type="evidence" value="ECO:0007669"/>
    <property type="project" value="TreeGrafter"/>
</dbReference>
<dbReference type="EC" id="2.7.4.7" evidence="5"/>
<dbReference type="SUPFAM" id="SSF53639">
    <property type="entry name" value="AraD/HMP-PK domain-like"/>
    <property type="match status" value="1"/>
</dbReference>
<comment type="similarity">
    <text evidence="1">Belongs to the HypE family.</text>
</comment>
<protein>
    <submittedName>
        <fullName evidence="5">Phosphomethylpyrimidine kinase / Thiamin-phosphate synthase ThiN</fullName>
        <ecNumber evidence="5">2.5.1.3</ecNumber>
        <ecNumber evidence="5">2.7.4.7</ecNumber>
    </submittedName>
</protein>
<dbReference type="Pfam" id="PF00586">
    <property type="entry name" value="AIRS"/>
    <property type="match status" value="1"/>
</dbReference>
<dbReference type="InterPro" id="IPR016188">
    <property type="entry name" value="PurM-like_N"/>
</dbReference>
<evidence type="ECO:0000256" key="1">
    <source>
        <dbReference type="ARBA" id="ARBA00006243"/>
    </source>
</evidence>
<proteinExistence type="inferred from homology"/>
<dbReference type="InterPro" id="IPR036409">
    <property type="entry name" value="Aldolase_II/adducin_N_sf"/>
</dbReference>
<dbReference type="Proteomes" id="UP000266720">
    <property type="component" value="Chromosome"/>
</dbReference>
<dbReference type="STRING" id="697581.TCARB_0366"/>
<dbReference type="SUPFAM" id="SSF56042">
    <property type="entry name" value="PurM C-terminal domain-like"/>
    <property type="match status" value="1"/>
</dbReference>
<feature type="domain" description="PurM-like N-terminal" evidence="2">
    <location>
        <begin position="46"/>
        <end position="125"/>
    </location>
</feature>
<accession>A0A3G1A5W8</accession>
<dbReference type="PANTHER" id="PTHR30303:SF4">
    <property type="entry name" value="HYDROGENASE EXPRESSION_FORMATION PROTEIN HYPE"/>
    <property type="match status" value="1"/>
</dbReference>
<evidence type="ECO:0000259" key="2">
    <source>
        <dbReference type="Pfam" id="PF00586"/>
    </source>
</evidence>
<dbReference type="EC" id="2.5.1.3" evidence="5"/>
<keyword evidence="5" id="KW-0808">Transferase</keyword>
<dbReference type="InterPro" id="IPR010918">
    <property type="entry name" value="PurM-like_C_dom"/>
</dbReference>
<dbReference type="RefSeq" id="WP_052886537.1">
    <property type="nucleotide sequence ID" value="NZ_CP007493.1"/>
</dbReference>
<evidence type="ECO:0000259" key="4">
    <source>
        <dbReference type="Pfam" id="PF10120"/>
    </source>
</evidence>
<evidence type="ECO:0000313" key="5">
    <source>
        <dbReference type="EMBL" id="AJB41438.1"/>
    </source>
</evidence>
<organism evidence="5 6">
    <name type="scientific">Thermofilum adornatum 1505</name>
    <dbReference type="NCBI Taxonomy" id="697581"/>
    <lineage>
        <taxon>Archaea</taxon>
        <taxon>Thermoproteota</taxon>
        <taxon>Thermoprotei</taxon>
        <taxon>Thermofilales</taxon>
        <taxon>Thermofilaceae</taxon>
        <taxon>Thermofilum</taxon>
    </lineage>
</organism>
<dbReference type="Pfam" id="PF10120">
    <property type="entry name" value="ThiN"/>
    <property type="match status" value="1"/>
</dbReference>
<reference evidence="6" key="1">
    <citation type="book" date="2010" name="EXTREMOPHILES" publisher="0:0-0">
        <title>Complete genome sequences of ten hyperthermophilic archaea reveal their metabolic capabilities and possible ecological roles.</title>
        <editorList>
            <person name="?"/>
        </editorList>
        <authorList>
            <person name="Ravin N.V."/>
            <person name="Mardanov A.V."/>
            <person name="Bonch-Osmolovskaya E.A."/>
            <person name="Skryabin K.G."/>
        </authorList>
    </citation>
    <scope>NUCLEOTIDE SEQUENCE [LARGE SCALE GENOMIC DNA]</scope>
    <source>
        <strain evidence="6">1505</strain>
    </source>
</reference>
<dbReference type="Gene3D" id="3.90.650.10">
    <property type="entry name" value="PurM-like C-terminal domain"/>
    <property type="match status" value="1"/>
</dbReference>
<evidence type="ECO:0000259" key="3">
    <source>
        <dbReference type="Pfam" id="PF02769"/>
    </source>
</evidence>
<dbReference type="Pfam" id="PF02769">
    <property type="entry name" value="AIRS_C"/>
    <property type="match status" value="1"/>
</dbReference>
<dbReference type="SUPFAM" id="SSF55326">
    <property type="entry name" value="PurM N-terminal domain-like"/>
    <property type="match status" value="1"/>
</dbReference>
<dbReference type="GeneID" id="25405824"/>
<dbReference type="GO" id="GO:0008972">
    <property type="term" value="F:phosphomethylpyrimidine kinase activity"/>
    <property type="evidence" value="ECO:0007669"/>
    <property type="project" value="UniProtKB-EC"/>
</dbReference>
<dbReference type="EMBL" id="CP007493">
    <property type="protein sequence ID" value="AJB41438.1"/>
    <property type="molecule type" value="Genomic_DNA"/>
</dbReference>
<sequence length="462" mass="50683">MDSILGKVPLDKILKTIGTKKLELDSNEIFGDYLATVNPAIGVPDEFLGFFAYHYAATNIAVSFARPEYALLDLNFPEGYPDDTIEKIMKDFLRECEKYGTRLIGGHTARYRGIEWPIASTTIIGKRVRKRERPSPGDTVLLIGEVGLETAWLMGEKIDPRTLTPLPTAIQLASAPGLKLLHDVSEGGVYRAIEDIARAYSVAIDISSNEIPLYPGFPSGLDPLTSPSYGTLIAIANSPPGLLSYCSEKGIKCKEIGKVFARDTTQVLIDGKPQKPRQTLPVETLYSPSLLEKDESMLKLAAESLARILYQNNLLPETGTNIAYHPPDTDDPREVLALDGRIIKTKSGPKICGKPAPGGSTYLANLLIEAKRSGLPYRAAINLRYKKELVEKLEQAGIQVYDASSHEDPCPVVGAIRAGNRAQAYFYKDKPNLEPTLVILGEDPLKLANMIRQLLVENPLQP</sequence>
<feature type="domain" description="PurM-like C-terminal" evidence="3">
    <location>
        <begin position="137"/>
        <end position="267"/>
    </location>
</feature>
<dbReference type="InterPro" id="IPR036676">
    <property type="entry name" value="PurM-like_C_sf"/>
</dbReference>
<feature type="domain" description="Thiamine-phosphate synthase ThiN" evidence="4">
    <location>
        <begin position="298"/>
        <end position="452"/>
    </location>
</feature>